<protein>
    <recommendedName>
        <fullName evidence="3">DUF998 domain-containing protein</fullName>
    </recommendedName>
</protein>
<feature type="transmembrane region" description="Helical" evidence="1">
    <location>
        <begin position="200"/>
        <end position="222"/>
    </location>
</feature>
<feature type="transmembrane region" description="Helical" evidence="1">
    <location>
        <begin position="171"/>
        <end position="188"/>
    </location>
</feature>
<evidence type="ECO:0000313" key="2">
    <source>
        <dbReference type="EMBL" id="SVA27503.1"/>
    </source>
</evidence>
<organism evidence="2">
    <name type="scientific">marine metagenome</name>
    <dbReference type="NCBI Taxonomy" id="408172"/>
    <lineage>
        <taxon>unclassified sequences</taxon>
        <taxon>metagenomes</taxon>
        <taxon>ecological metagenomes</taxon>
    </lineage>
</organism>
<dbReference type="AlphaFoldDB" id="A0A381UL49"/>
<gene>
    <name evidence="2" type="ORF">METZ01_LOCUS80357</name>
</gene>
<sequence length="240" mass="26786">MNFTWVSNLCNDFWLVQAPRAAAAVFIIFNLVAMQLYPGGTIHNPHSANYHLTQNFFSDLGRAVAYNGVQNFHSSLIFNLTLLIIGITFSIFYFTLPEFFRHSRANHTLAKIGTLFGLLGGLSFIGVALTPSDLYLNQHILFANGIFRMALATSLCFGVVIYRSDVMPSKYAFGYVFFALFLAVYIAISEFGPNARESEAAMIFQVVTQKLIVVVFLLSVVYQTFGFSNNPDLIKSKQLA</sequence>
<feature type="transmembrane region" description="Helical" evidence="1">
    <location>
        <begin position="76"/>
        <end position="96"/>
    </location>
</feature>
<accession>A0A381UL49</accession>
<proteinExistence type="predicted"/>
<feature type="transmembrane region" description="Helical" evidence="1">
    <location>
        <begin position="21"/>
        <end position="37"/>
    </location>
</feature>
<keyword evidence="1" id="KW-0812">Transmembrane</keyword>
<keyword evidence="1" id="KW-0472">Membrane</keyword>
<keyword evidence="1" id="KW-1133">Transmembrane helix</keyword>
<feature type="transmembrane region" description="Helical" evidence="1">
    <location>
        <begin position="141"/>
        <end position="162"/>
    </location>
</feature>
<name>A0A381UL49_9ZZZZ</name>
<dbReference type="EMBL" id="UINC01006434">
    <property type="protein sequence ID" value="SVA27503.1"/>
    <property type="molecule type" value="Genomic_DNA"/>
</dbReference>
<feature type="transmembrane region" description="Helical" evidence="1">
    <location>
        <begin position="108"/>
        <end position="129"/>
    </location>
</feature>
<reference evidence="2" key="1">
    <citation type="submission" date="2018-05" db="EMBL/GenBank/DDBJ databases">
        <authorList>
            <person name="Lanie J.A."/>
            <person name="Ng W.-L."/>
            <person name="Kazmierczak K.M."/>
            <person name="Andrzejewski T.M."/>
            <person name="Davidsen T.M."/>
            <person name="Wayne K.J."/>
            <person name="Tettelin H."/>
            <person name="Glass J.I."/>
            <person name="Rusch D."/>
            <person name="Podicherti R."/>
            <person name="Tsui H.-C.T."/>
            <person name="Winkler M.E."/>
        </authorList>
    </citation>
    <scope>NUCLEOTIDE SEQUENCE</scope>
</reference>
<evidence type="ECO:0008006" key="3">
    <source>
        <dbReference type="Google" id="ProtNLM"/>
    </source>
</evidence>
<evidence type="ECO:0000256" key="1">
    <source>
        <dbReference type="SAM" id="Phobius"/>
    </source>
</evidence>